<dbReference type="STRING" id="151549.A0A4C2A1V7"/>
<dbReference type="GO" id="GO:0005856">
    <property type="term" value="C:cytoskeleton"/>
    <property type="evidence" value="ECO:0007669"/>
    <property type="project" value="UniProtKB-SubCell"/>
</dbReference>
<dbReference type="InterPro" id="IPR036534">
    <property type="entry name" value="GAR_dom_sf"/>
</dbReference>
<dbReference type="AlphaFoldDB" id="A0A4C2A1V7"/>
<keyword evidence="7" id="KW-1185">Reference proteome</keyword>
<feature type="compositionally biased region" description="Polar residues" evidence="4">
    <location>
        <begin position="210"/>
        <end position="224"/>
    </location>
</feature>
<feature type="compositionally biased region" description="Low complexity" evidence="4">
    <location>
        <begin position="137"/>
        <end position="149"/>
    </location>
</feature>
<keyword evidence="3" id="KW-0206">Cytoskeleton</keyword>
<dbReference type="GO" id="GO:0008017">
    <property type="term" value="F:microtubule binding"/>
    <property type="evidence" value="ECO:0007669"/>
    <property type="project" value="InterPro"/>
</dbReference>
<keyword evidence="2" id="KW-0963">Cytoplasm</keyword>
<comment type="subcellular location">
    <subcellularLocation>
        <location evidence="1">Cytoplasm</location>
        <location evidence="1">Cytoskeleton</location>
    </subcellularLocation>
</comment>
<protein>
    <recommendedName>
        <fullName evidence="5">GAR domain-containing protein</fullName>
    </recommendedName>
</protein>
<feature type="region of interest" description="Disordered" evidence="4">
    <location>
        <begin position="210"/>
        <end position="238"/>
    </location>
</feature>
<evidence type="ECO:0000259" key="5">
    <source>
        <dbReference type="PROSITE" id="PS51460"/>
    </source>
</evidence>
<reference evidence="6 7" key="1">
    <citation type="journal article" date="2019" name="Commun. Biol.">
        <title>The bagworm genome reveals a unique fibroin gene that provides high tensile strength.</title>
        <authorList>
            <person name="Kono N."/>
            <person name="Nakamura H."/>
            <person name="Ohtoshi R."/>
            <person name="Tomita M."/>
            <person name="Numata K."/>
            <person name="Arakawa K."/>
        </authorList>
    </citation>
    <scope>NUCLEOTIDE SEQUENCE [LARGE SCALE GENOMIC DNA]</scope>
</reference>
<accession>A0A4C2A1V7</accession>
<dbReference type="PROSITE" id="PS51460">
    <property type="entry name" value="GAR"/>
    <property type="match status" value="1"/>
</dbReference>
<feature type="region of interest" description="Disordered" evidence="4">
    <location>
        <begin position="123"/>
        <end position="187"/>
    </location>
</feature>
<dbReference type="EMBL" id="BGZK01002536">
    <property type="protein sequence ID" value="GBP94686.1"/>
    <property type="molecule type" value="Genomic_DNA"/>
</dbReference>
<proteinExistence type="predicted"/>
<feature type="domain" description="GAR" evidence="5">
    <location>
        <begin position="1"/>
        <end position="58"/>
    </location>
</feature>
<gene>
    <name evidence="6" type="ORF">EVAR_66927_1</name>
</gene>
<evidence type="ECO:0000256" key="3">
    <source>
        <dbReference type="ARBA" id="ARBA00023212"/>
    </source>
</evidence>
<dbReference type="Proteomes" id="UP000299102">
    <property type="component" value="Unassembled WGS sequence"/>
</dbReference>
<feature type="region of interest" description="Disordered" evidence="4">
    <location>
        <begin position="263"/>
        <end position="294"/>
    </location>
</feature>
<comment type="caution">
    <text evidence="6">The sequence shown here is derived from an EMBL/GenBank/DDBJ whole genome shotgun (WGS) entry which is preliminary data.</text>
</comment>
<dbReference type="Pfam" id="PF02187">
    <property type="entry name" value="GAS2"/>
    <property type="match status" value="1"/>
</dbReference>
<name>A0A4C2A1V7_EUMVA</name>
<dbReference type="InterPro" id="IPR003108">
    <property type="entry name" value="GAR_dom"/>
</dbReference>
<evidence type="ECO:0000256" key="2">
    <source>
        <dbReference type="ARBA" id="ARBA00022490"/>
    </source>
</evidence>
<sequence>MLCTCRQKFRVFQVGEGNIDLVIPKPAPVRILRSTVMVCVGGGWLLFDEFLQKNDPCRADEHLAELMPIFERIRAQEQVPCAFPIHMGAGGTVFVRCNSSRSVPLSPHVLHCHPTTHWVRERSVRSIPMSKTANTRSSLSASTPDSLSDNEGLTPGGSRAGSKPNSRPLSRQGSKPPSRHGSTLSLDSTAQTFKFNFGYRYNTKTVKINCHPSSSRTNGTITRKTASGSASPAPTSPENTCSLVKRTCRQGLQNLTTSHHVSAAQAPQPMVGEDSPVEVNPGYQPRGTNIITLG</sequence>
<evidence type="ECO:0000256" key="1">
    <source>
        <dbReference type="ARBA" id="ARBA00004245"/>
    </source>
</evidence>
<dbReference type="OrthoDB" id="7692432at2759"/>
<organism evidence="6 7">
    <name type="scientific">Eumeta variegata</name>
    <name type="common">Bagworm moth</name>
    <name type="synonym">Eumeta japonica</name>
    <dbReference type="NCBI Taxonomy" id="151549"/>
    <lineage>
        <taxon>Eukaryota</taxon>
        <taxon>Metazoa</taxon>
        <taxon>Ecdysozoa</taxon>
        <taxon>Arthropoda</taxon>
        <taxon>Hexapoda</taxon>
        <taxon>Insecta</taxon>
        <taxon>Pterygota</taxon>
        <taxon>Neoptera</taxon>
        <taxon>Endopterygota</taxon>
        <taxon>Lepidoptera</taxon>
        <taxon>Glossata</taxon>
        <taxon>Ditrysia</taxon>
        <taxon>Tineoidea</taxon>
        <taxon>Psychidae</taxon>
        <taxon>Oiketicinae</taxon>
        <taxon>Eumeta</taxon>
    </lineage>
</organism>
<dbReference type="SMART" id="SM00243">
    <property type="entry name" value="GAS2"/>
    <property type="match status" value="1"/>
</dbReference>
<feature type="compositionally biased region" description="Polar residues" evidence="4">
    <location>
        <begin position="163"/>
        <end position="187"/>
    </location>
</feature>
<feature type="compositionally biased region" description="Low complexity" evidence="4">
    <location>
        <begin position="225"/>
        <end position="237"/>
    </location>
</feature>
<evidence type="ECO:0000313" key="6">
    <source>
        <dbReference type="EMBL" id="GBP94686.1"/>
    </source>
</evidence>
<dbReference type="SUPFAM" id="SSF143575">
    <property type="entry name" value="GAS2 domain-like"/>
    <property type="match status" value="1"/>
</dbReference>
<dbReference type="Gene3D" id="3.30.920.20">
    <property type="entry name" value="Gas2-like domain"/>
    <property type="match status" value="1"/>
</dbReference>
<evidence type="ECO:0000313" key="7">
    <source>
        <dbReference type="Proteomes" id="UP000299102"/>
    </source>
</evidence>
<evidence type="ECO:0000256" key="4">
    <source>
        <dbReference type="SAM" id="MobiDB-lite"/>
    </source>
</evidence>